<feature type="domain" description="Ribosomal RNA adenine methylase transferase N-terminal" evidence="9">
    <location>
        <begin position="35"/>
        <end position="213"/>
    </location>
</feature>
<dbReference type="PROSITE" id="PS01131">
    <property type="entry name" value="RRNA_A_DIMETH"/>
    <property type="match status" value="1"/>
</dbReference>
<keyword evidence="2 7" id="KW-0698">rRNA processing</keyword>
<feature type="binding site" evidence="7 8">
    <location>
        <position position="128"/>
    </location>
    <ligand>
        <name>S-adenosyl-L-methionine</name>
        <dbReference type="ChEBI" id="CHEBI:59789"/>
    </ligand>
</feature>
<dbReference type="InterPro" id="IPR029063">
    <property type="entry name" value="SAM-dependent_MTases_sf"/>
</dbReference>
<name>A0A354YYJ8_9FIRM</name>
<feature type="binding site" evidence="7 8">
    <location>
        <position position="28"/>
    </location>
    <ligand>
        <name>S-adenosyl-L-methionine</name>
        <dbReference type="ChEBI" id="CHEBI:59789"/>
    </ligand>
</feature>
<evidence type="ECO:0000259" key="9">
    <source>
        <dbReference type="SMART" id="SM00650"/>
    </source>
</evidence>
<keyword evidence="5 7" id="KW-0949">S-adenosyl-L-methionine</keyword>
<evidence type="ECO:0000256" key="6">
    <source>
        <dbReference type="ARBA" id="ARBA00022884"/>
    </source>
</evidence>
<evidence type="ECO:0000313" key="11">
    <source>
        <dbReference type="Proteomes" id="UP000263273"/>
    </source>
</evidence>
<accession>A0A354YYJ8</accession>
<keyword evidence="1 7" id="KW-0963">Cytoplasm</keyword>
<dbReference type="STRING" id="378794.GCA_001570625_00311"/>
<gene>
    <name evidence="7 10" type="primary">rsmA</name>
    <name evidence="7" type="synonym">ksgA</name>
    <name evidence="10" type="ORF">DDZ44_05130</name>
</gene>
<comment type="catalytic activity">
    <reaction evidence="7">
        <text>adenosine(1518)/adenosine(1519) in 16S rRNA + 4 S-adenosyl-L-methionine = N(6)-dimethyladenosine(1518)/N(6)-dimethyladenosine(1519) in 16S rRNA + 4 S-adenosyl-L-homocysteine + 4 H(+)</text>
        <dbReference type="Rhea" id="RHEA:19609"/>
        <dbReference type="Rhea" id="RHEA-COMP:10232"/>
        <dbReference type="Rhea" id="RHEA-COMP:10233"/>
        <dbReference type="ChEBI" id="CHEBI:15378"/>
        <dbReference type="ChEBI" id="CHEBI:57856"/>
        <dbReference type="ChEBI" id="CHEBI:59789"/>
        <dbReference type="ChEBI" id="CHEBI:74411"/>
        <dbReference type="ChEBI" id="CHEBI:74493"/>
        <dbReference type="EC" id="2.1.1.182"/>
    </reaction>
</comment>
<comment type="similarity">
    <text evidence="7">Belongs to the class I-like SAM-binding methyltransferase superfamily. rRNA adenine N(6)-methyltransferase family. RsmA subfamily.</text>
</comment>
<evidence type="ECO:0000256" key="7">
    <source>
        <dbReference type="HAMAP-Rule" id="MF_00607"/>
    </source>
</evidence>
<dbReference type="InterPro" id="IPR020596">
    <property type="entry name" value="rRNA_Ade_Mease_Trfase_CS"/>
</dbReference>
<dbReference type="PROSITE" id="PS51689">
    <property type="entry name" value="SAM_RNA_A_N6_MT"/>
    <property type="match status" value="1"/>
</dbReference>
<comment type="caution">
    <text evidence="10">The sequence shown here is derived from an EMBL/GenBank/DDBJ whole genome shotgun (WGS) entry which is preliminary data.</text>
</comment>
<evidence type="ECO:0000256" key="4">
    <source>
        <dbReference type="ARBA" id="ARBA00022679"/>
    </source>
</evidence>
<dbReference type="PANTHER" id="PTHR11727:SF7">
    <property type="entry name" value="DIMETHYLADENOSINE TRANSFERASE-RELATED"/>
    <property type="match status" value="1"/>
</dbReference>
<sequence length="294" mass="33208">MKRIDSLSGIRYYMDKYGIHPRKKWGQNFLVDGNILRKIAHLCNPGCEKLLVEIGPGLGGLTRELTGISKGVLAIEIDFGLREALAESLQGLNNIHLLFADILQIELEEELRKAFGEEDISGYKVCANIPYNITTPIIFKLLETCPQMESATLMMQKEVAGRILASPGSKEYGLLTLTTAYYAEVEYLMPVSRNCFYPRPEVDSSVIQLRPIKGKRVQVKDLSNFKKLLRVSFQKRRKTILNICVDLFSAEKAEIHSILNSIGIDPKSRPENLAIEQFARISDTLVMRRFGNDI</sequence>
<dbReference type="GO" id="GO:0052908">
    <property type="term" value="F:16S rRNA (adenine(1518)-N(6)/adenine(1519)-N(6))-dimethyltransferase activity"/>
    <property type="evidence" value="ECO:0007669"/>
    <property type="project" value="UniProtKB-EC"/>
</dbReference>
<dbReference type="InterPro" id="IPR011530">
    <property type="entry name" value="rRNA_adenine_dimethylase"/>
</dbReference>
<evidence type="ECO:0000256" key="8">
    <source>
        <dbReference type="PROSITE-ProRule" id="PRU01026"/>
    </source>
</evidence>
<dbReference type="Gene3D" id="1.10.8.100">
    <property type="entry name" value="Ribosomal RNA adenine dimethylase-like, domain 2"/>
    <property type="match status" value="1"/>
</dbReference>
<keyword evidence="6 7" id="KW-0694">RNA-binding</keyword>
<proteinExistence type="inferred from homology"/>
<dbReference type="HAMAP" id="MF_00607">
    <property type="entry name" value="16SrRNA_methyltr_A"/>
    <property type="match status" value="1"/>
</dbReference>
<dbReference type="Gene3D" id="3.40.50.150">
    <property type="entry name" value="Vaccinia Virus protein VP39"/>
    <property type="match status" value="1"/>
</dbReference>
<keyword evidence="4 7" id="KW-0808">Transferase</keyword>
<evidence type="ECO:0000256" key="5">
    <source>
        <dbReference type="ARBA" id="ARBA00022691"/>
    </source>
</evidence>
<dbReference type="GO" id="GO:0005829">
    <property type="term" value="C:cytosol"/>
    <property type="evidence" value="ECO:0007669"/>
    <property type="project" value="TreeGrafter"/>
</dbReference>
<feature type="binding site" evidence="7 8">
    <location>
        <position position="55"/>
    </location>
    <ligand>
        <name>S-adenosyl-L-methionine</name>
        <dbReference type="ChEBI" id="CHEBI:59789"/>
    </ligand>
</feature>
<dbReference type="Pfam" id="PF00398">
    <property type="entry name" value="RrnaAD"/>
    <property type="match status" value="1"/>
</dbReference>
<dbReference type="EC" id="2.1.1.182" evidence="7"/>
<dbReference type="AlphaFoldDB" id="A0A354YYJ8"/>
<dbReference type="FunFam" id="3.40.50.150:FF:000023">
    <property type="entry name" value="Ribosomal RNA small subunit methyltransferase A"/>
    <property type="match status" value="1"/>
</dbReference>
<organism evidence="10 11">
    <name type="scientific">Syntrophomonas wolfei</name>
    <dbReference type="NCBI Taxonomy" id="863"/>
    <lineage>
        <taxon>Bacteria</taxon>
        <taxon>Bacillati</taxon>
        <taxon>Bacillota</taxon>
        <taxon>Clostridia</taxon>
        <taxon>Eubacteriales</taxon>
        <taxon>Syntrophomonadaceae</taxon>
        <taxon>Syntrophomonas</taxon>
    </lineage>
</organism>
<comment type="subcellular location">
    <subcellularLocation>
        <location evidence="7">Cytoplasm</location>
    </subcellularLocation>
</comment>
<feature type="binding site" evidence="7 8">
    <location>
        <position position="76"/>
    </location>
    <ligand>
        <name>S-adenosyl-L-methionine</name>
        <dbReference type="ChEBI" id="CHEBI:59789"/>
    </ligand>
</feature>
<evidence type="ECO:0000256" key="3">
    <source>
        <dbReference type="ARBA" id="ARBA00022603"/>
    </source>
</evidence>
<dbReference type="InterPro" id="IPR001737">
    <property type="entry name" value="KsgA/Erm"/>
</dbReference>
<evidence type="ECO:0000256" key="2">
    <source>
        <dbReference type="ARBA" id="ARBA00022552"/>
    </source>
</evidence>
<feature type="binding site" evidence="7 8">
    <location>
        <position position="30"/>
    </location>
    <ligand>
        <name>S-adenosyl-L-methionine</name>
        <dbReference type="ChEBI" id="CHEBI:59789"/>
    </ligand>
</feature>
<evidence type="ECO:0000256" key="1">
    <source>
        <dbReference type="ARBA" id="ARBA00022490"/>
    </source>
</evidence>
<dbReference type="InterPro" id="IPR023165">
    <property type="entry name" value="rRNA_Ade_diMease-like_C"/>
</dbReference>
<dbReference type="NCBIfam" id="TIGR00755">
    <property type="entry name" value="ksgA"/>
    <property type="match status" value="1"/>
</dbReference>
<keyword evidence="3 7" id="KW-0489">Methyltransferase</keyword>
<dbReference type="EMBL" id="DNZF01000112">
    <property type="protein sequence ID" value="HBK53302.1"/>
    <property type="molecule type" value="Genomic_DNA"/>
</dbReference>
<reference evidence="10 11" key="1">
    <citation type="journal article" date="2018" name="Nat. Biotechnol.">
        <title>A standardized bacterial taxonomy based on genome phylogeny substantially revises the tree of life.</title>
        <authorList>
            <person name="Parks D.H."/>
            <person name="Chuvochina M."/>
            <person name="Waite D.W."/>
            <person name="Rinke C."/>
            <person name="Skarshewski A."/>
            <person name="Chaumeil P.A."/>
            <person name="Hugenholtz P."/>
        </authorList>
    </citation>
    <scope>NUCLEOTIDE SEQUENCE [LARGE SCALE GENOMIC DNA]</scope>
    <source>
        <strain evidence="10">UBA10948</strain>
    </source>
</reference>
<dbReference type="PANTHER" id="PTHR11727">
    <property type="entry name" value="DIMETHYLADENOSINE TRANSFERASE"/>
    <property type="match status" value="1"/>
</dbReference>
<dbReference type="Proteomes" id="UP000263273">
    <property type="component" value="Unassembled WGS sequence"/>
</dbReference>
<dbReference type="SMART" id="SM00650">
    <property type="entry name" value="rADc"/>
    <property type="match status" value="1"/>
</dbReference>
<dbReference type="InterPro" id="IPR020598">
    <property type="entry name" value="rRNA_Ade_methylase_Trfase_N"/>
</dbReference>
<protein>
    <recommendedName>
        <fullName evidence="7">Ribosomal RNA small subunit methyltransferase A</fullName>
        <ecNumber evidence="7">2.1.1.182</ecNumber>
    </recommendedName>
    <alternativeName>
        <fullName evidence="7">16S rRNA (adenine(1518)-N(6)/adenine(1519)-N(6))-dimethyltransferase</fullName>
    </alternativeName>
    <alternativeName>
        <fullName evidence="7">16S rRNA dimethyladenosine transferase</fullName>
    </alternativeName>
    <alternativeName>
        <fullName evidence="7">16S rRNA dimethylase</fullName>
    </alternativeName>
    <alternativeName>
        <fullName evidence="7">S-adenosylmethionine-6-N', N'-adenosyl(rRNA) dimethyltransferase</fullName>
    </alternativeName>
</protein>
<dbReference type="GO" id="GO:0003723">
    <property type="term" value="F:RNA binding"/>
    <property type="evidence" value="ECO:0007669"/>
    <property type="project" value="UniProtKB-UniRule"/>
</dbReference>
<dbReference type="SUPFAM" id="SSF53335">
    <property type="entry name" value="S-adenosyl-L-methionine-dependent methyltransferases"/>
    <property type="match status" value="1"/>
</dbReference>
<feature type="binding site" evidence="7 8">
    <location>
        <position position="101"/>
    </location>
    <ligand>
        <name>S-adenosyl-L-methionine</name>
        <dbReference type="ChEBI" id="CHEBI:59789"/>
    </ligand>
</feature>
<evidence type="ECO:0000313" key="10">
    <source>
        <dbReference type="EMBL" id="HBK53302.1"/>
    </source>
</evidence>
<comment type="function">
    <text evidence="7">Specifically dimethylates two adjacent adenosines (A1518 and A1519) in the loop of a conserved hairpin near the 3'-end of 16S rRNA in the 30S particle. May play a critical role in biogenesis of 30S subunits.</text>
</comment>